<dbReference type="InterPro" id="IPR024399">
    <property type="entry name" value="DUF2628"/>
</dbReference>
<organism evidence="1 2">
    <name type="scientific">Rubrimonas cliftonensis</name>
    <dbReference type="NCBI Taxonomy" id="89524"/>
    <lineage>
        <taxon>Bacteria</taxon>
        <taxon>Pseudomonadati</taxon>
        <taxon>Pseudomonadota</taxon>
        <taxon>Alphaproteobacteria</taxon>
        <taxon>Rhodobacterales</taxon>
        <taxon>Paracoccaceae</taxon>
        <taxon>Rubrimonas</taxon>
    </lineage>
</organism>
<dbReference type="RefSeq" id="WP_093250793.1">
    <property type="nucleotide sequence ID" value="NZ_FNQM01000003.1"/>
</dbReference>
<sequence length="136" mass="14346">MSRLFTVHLPERADPARAVLIEDRWRWTAFALPLLWALWNRRWLLALALLAAGAGTAALAMTGGPAAAAAVDLAVRLAMGFEAGAASRLELRLRGWRDLGGVTADSADAAALRWLRRRAGAAVPTAAPSGPWGAPG</sequence>
<evidence type="ECO:0008006" key="3">
    <source>
        <dbReference type="Google" id="ProtNLM"/>
    </source>
</evidence>
<protein>
    <recommendedName>
        <fullName evidence="3">DUF2628 domain-containing protein</fullName>
    </recommendedName>
</protein>
<dbReference type="Pfam" id="PF10947">
    <property type="entry name" value="DUF2628"/>
    <property type="match status" value="1"/>
</dbReference>
<dbReference type="STRING" id="89524.SAMN05444370_103292"/>
<reference evidence="1 2" key="1">
    <citation type="submission" date="2016-10" db="EMBL/GenBank/DDBJ databases">
        <authorList>
            <person name="de Groot N.N."/>
        </authorList>
    </citation>
    <scope>NUCLEOTIDE SEQUENCE [LARGE SCALE GENOMIC DNA]</scope>
    <source>
        <strain evidence="1 2">DSM 15345</strain>
    </source>
</reference>
<dbReference type="InterPro" id="IPR006311">
    <property type="entry name" value="TAT_signal"/>
</dbReference>
<gene>
    <name evidence="1" type="ORF">SAMN05444370_103292</name>
</gene>
<evidence type="ECO:0000313" key="2">
    <source>
        <dbReference type="Proteomes" id="UP000198703"/>
    </source>
</evidence>
<dbReference type="PROSITE" id="PS51318">
    <property type="entry name" value="TAT"/>
    <property type="match status" value="1"/>
</dbReference>
<name>A0A1H3YYT6_9RHOB</name>
<dbReference type="AlphaFoldDB" id="A0A1H3YYT6"/>
<accession>A0A1H3YYT6</accession>
<proteinExistence type="predicted"/>
<evidence type="ECO:0000313" key="1">
    <source>
        <dbReference type="EMBL" id="SEA16224.1"/>
    </source>
</evidence>
<dbReference type="EMBL" id="FNQM01000003">
    <property type="protein sequence ID" value="SEA16224.1"/>
    <property type="molecule type" value="Genomic_DNA"/>
</dbReference>
<keyword evidence="2" id="KW-1185">Reference proteome</keyword>
<dbReference type="Proteomes" id="UP000198703">
    <property type="component" value="Unassembled WGS sequence"/>
</dbReference>